<evidence type="ECO:0000256" key="2">
    <source>
        <dbReference type="ARBA" id="ARBA00022741"/>
    </source>
</evidence>
<dbReference type="Gene3D" id="3.30.230.120">
    <property type="match status" value="1"/>
</dbReference>
<feature type="domain" description="GHMP kinase N-terminal" evidence="5">
    <location>
        <begin position="52"/>
        <end position="135"/>
    </location>
</feature>
<gene>
    <name evidence="6" type="ORF">S12H4_18328</name>
</gene>
<dbReference type="InterPro" id="IPR006204">
    <property type="entry name" value="GHMP_kinase_N_dom"/>
</dbReference>
<keyword evidence="2" id="KW-0547">Nucleotide-binding</keyword>
<keyword evidence="3" id="KW-0418">Kinase</keyword>
<evidence type="ECO:0000256" key="4">
    <source>
        <dbReference type="ARBA" id="ARBA00022840"/>
    </source>
</evidence>
<sequence length="258" mass="28370">GGLTVNLAISVHSHVRLHTREDQQFCITSHCTDSSVQAPSVEELPLDGDLDLLVRIVKFYKPQYGLDIYTRNDAPHGSGLGASSSLLIALSGGLRSLNGSNTSDMDLIRYGADLEAQTIRIPTGKQDYYSAIFGGLNAIWFDVGGDRVESLSYNDELLDELQQRLLLFFTGEARFSGATNWDMLKMYIDQDATALESMKAIKRTALAMREAFINADLDAFADLLNEEWENRKGLAEGVTTERIEELMAAAKANGALAR</sequence>
<keyword evidence="4" id="KW-0067">ATP-binding</keyword>
<evidence type="ECO:0000259" key="5">
    <source>
        <dbReference type="Pfam" id="PF00288"/>
    </source>
</evidence>
<dbReference type="PANTHER" id="PTHR32463">
    <property type="entry name" value="L-FUCOSE KINASE"/>
    <property type="match status" value="1"/>
</dbReference>
<dbReference type="InterPro" id="IPR001174">
    <property type="entry name" value="HddA/FKP"/>
</dbReference>
<dbReference type="GO" id="GO:0050201">
    <property type="term" value="F:fucokinase activity"/>
    <property type="evidence" value="ECO:0007669"/>
    <property type="project" value="TreeGrafter"/>
</dbReference>
<name>X1S8F0_9ZZZZ</name>
<dbReference type="EMBL" id="BARW01009041">
    <property type="protein sequence ID" value="GAI75381.1"/>
    <property type="molecule type" value="Genomic_DNA"/>
</dbReference>
<keyword evidence="1" id="KW-0808">Transferase</keyword>
<dbReference type="Pfam" id="PF00288">
    <property type="entry name" value="GHMP_kinases_N"/>
    <property type="match status" value="1"/>
</dbReference>
<dbReference type="InterPro" id="IPR020568">
    <property type="entry name" value="Ribosomal_Su5_D2-typ_SF"/>
</dbReference>
<evidence type="ECO:0000256" key="1">
    <source>
        <dbReference type="ARBA" id="ARBA00022679"/>
    </source>
</evidence>
<dbReference type="GO" id="GO:0005524">
    <property type="term" value="F:ATP binding"/>
    <property type="evidence" value="ECO:0007669"/>
    <property type="project" value="UniProtKB-KW"/>
</dbReference>
<dbReference type="SUPFAM" id="SSF54211">
    <property type="entry name" value="Ribosomal protein S5 domain 2-like"/>
    <property type="match status" value="1"/>
</dbReference>
<dbReference type="InterPro" id="IPR036554">
    <property type="entry name" value="GHMP_kinase_C_sf"/>
</dbReference>
<feature type="non-terminal residue" evidence="6">
    <location>
        <position position="1"/>
    </location>
</feature>
<dbReference type="InterPro" id="IPR052203">
    <property type="entry name" value="GHMP_Kinase-Related"/>
</dbReference>
<dbReference type="PANTHER" id="PTHR32463:SF0">
    <property type="entry name" value="L-FUCOSE KINASE"/>
    <property type="match status" value="1"/>
</dbReference>
<dbReference type="SUPFAM" id="SSF55060">
    <property type="entry name" value="GHMP Kinase, C-terminal domain"/>
    <property type="match status" value="1"/>
</dbReference>
<protein>
    <recommendedName>
        <fullName evidence="5">GHMP kinase N-terminal domain-containing protein</fullName>
    </recommendedName>
</protein>
<dbReference type="PRINTS" id="PR00960">
    <property type="entry name" value="LMBPPROTEIN"/>
</dbReference>
<dbReference type="GO" id="GO:0042352">
    <property type="term" value="P:GDP-L-fucose salvage"/>
    <property type="evidence" value="ECO:0007669"/>
    <property type="project" value="TreeGrafter"/>
</dbReference>
<evidence type="ECO:0000256" key="3">
    <source>
        <dbReference type="ARBA" id="ARBA00022777"/>
    </source>
</evidence>
<dbReference type="AlphaFoldDB" id="X1S8F0"/>
<evidence type="ECO:0000313" key="6">
    <source>
        <dbReference type="EMBL" id="GAI75381.1"/>
    </source>
</evidence>
<organism evidence="6">
    <name type="scientific">marine sediment metagenome</name>
    <dbReference type="NCBI Taxonomy" id="412755"/>
    <lineage>
        <taxon>unclassified sequences</taxon>
        <taxon>metagenomes</taxon>
        <taxon>ecological metagenomes</taxon>
    </lineage>
</organism>
<accession>X1S8F0</accession>
<proteinExistence type="predicted"/>
<reference evidence="6" key="1">
    <citation type="journal article" date="2014" name="Front. Microbiol.">
        <title>High frequency of phylogenetically diverse reductive dehalogenase-homologous genes in deep subseafloor sedimentary metagenomes.</title>
        <authorList>
            <person name="Kawai M."/>
            <person name="Futagami T."/>
            <person name="Toyoda A."/>
            <person name="Takaki Y."/>
            <person name="Nishi S."/>
            <person name="Hori S."/>
            <person name="Arai W."/>
            <person name="Tsubouchi T."/>
            <person name="Morono Y."/>
            <person name="Uchiyama I."/>
            <person name="Ito T."/>
            <person name="Fujiyama A."/>
            <person name="Inagaki F."/>
            <person name="Takami H."/>
        </authorList>
    </citation>
    <scope>NUCLEOTIDE SEQUENCE</scope>
    <source>
        <strain evidence="6">Expedition CK06-06</strain>
    </source>
</reference>
<comment type="caution">
    <text evidence="6">The sequence shown here is derived from an EMBL/GenBank/DDBJ whole genome shotgun (WGS) entry which is preliminary data.</text>
</comment>